<gene>
    <name evidence="1" type="ORF">A3G06_02350</name>
</gene>
<reference evidence="1 2" key="1">
    <citation type="journal article" date="2016" name="Nat. Commun.">
        <title>Thousands of microbial genomes shed light on interconnected biogeochemical processes in an aquifer system.</title>
        <authorList>
            <person name="Anantharaman K."/>
            <person name="Brown C.T."/>
            <person name="Hug L.A."/>
            <person name="Sharon I."/>
            <person name="Castelle C.J."/>
            <person name="Probst A.J."/>
            <person name="Thomas B.C."/>
            <person name="Singh A."/>
            <person name="Wilkins M.J."/>
            <person name="Karaoz U."/>
            <person name="Brodie E.L."/>
            <person name="Williams K.H."/>
            <person name="Hubbard S.S."/>
            <person name="Banfield J.F."/>
        </authorList>
    </citation>
    <scope>NUCLEOTIDE SEQUENCE [LARGE SCALE GENOMIC DNA]</scope>
</reference>
<organism evidence="1 2">
    <name type="scientific">Candidatus Nomurabacteria bacterium RIFCSPLOWO2_12_FULL_46_14</name>
    <dbReference type="NCBI Taxonomy" id="1801797"/>
    <lineage>
        <taxon>Bacteria</taxon>
        <taxon>Candidatus Nomuraibacteriota</taxon>
    </lineage>
</organism>
<dbReference type="EMBL" id="MFVV01000002">
    <property type="protein sequence ID" value="OGJ04294.1"/>
    <property type="molecule type" value="Genomic_DNA"/>
</dbReference>
<evidence type="ECO:0000313" key="2">
    <source>
        <dbReference type="Proteomes" id="UP000176192"/>
    </source>
</evidence>
<dbReference type="Proteomes" id="UP000176192">
    <property type="component" value="Unassembled WGS sequence"/>
</dbReference>
<accession>A0A1F6YD55</accession>
<protein>
    <recommendedName>
        <fullName evidence="3">Type 4 fimbrial biogenesis protein PilX N-terminal domain-containing protein</fullName>
    </recommendedName>
</protein>
<dbReference type="STRING" id="1801797.A3G06_02350"/>
<name>A0A1F6YD55_9BACT</name>
<comment type="caution">
    <text evidence="1">The sequence shown here is derived from an EMBL/GenBank/DDBJ whole genome shotgun (WGS) entry which is preliminary data.</text>
</comment>
<dbReference type="AlphaFoldDB" id="A0A1F6YD55"/>
<evidence type="ECO:0008006" key="3">
    <source>
        <dbReference type="Google" id="ProtNLM"/>
    </source>
</evidence>
<evidence type="ECO:0000313" key="1">
    <source>
        <dbReference type="EMBL" id="OGJ04294.1"/>
    </source>
</evidence>
<sequence length="423" mass="44012">MSYSGEKIRKNKGVAMLTALLFFLSVSLILVSGMISPALSEFKNSGLSLRSKQSYFLAESGSEDATYRIFNNKGLNSTETINLGLNSASTTITSVGNSQKEIESLGQVSGSERQVGLTLTYGDGALFKYGTQAGQGGVVFKNNSYLNGNLYTNGDIVGSNGAYITGDAYVAGGTGSISNMRVGYGGTGNIRAHNVTDSTVTGNLYCQSGSGNNKPCDTSLPDPLPQEMPISNSQIEDWKNDGTAGGITAGDVIISSPTTLGPRQISGNLTVNSTLTIADTIYVTGNVIINGTVKLSSAYGATSAIIVADGYIIISNGAVLQDSGTPGSYVMFLSESDCDASMAGSPCEEHNAIEVSNNSDISIVNAQRGTIYFSNNATVKEAVGNKIELKNNVGISYGSGIISVDFTSGPSGSWVISSWQETK</sequence>
<proteinExistence type="predicted"/>